<organism evidence="1 2">
    <name type="scientific">Cardiocondyla obscurior</name>
    <dbReference type="NCBI Taxonomy" id="286306"/>
    <lineage>
        <taxon>Eukaryota</taxon>
        <taxon>Metazoa</taxon>
        <taxon>Ecdysozoa</taxon>
        <taxon>Arthropoda</taxon>
        <taxon>Hexapoda</taxon>
        <taxon>Insecta</taxon>
        <taxon>Pterygota</taxon>
        <taxon>Neoptera</taxon>
        <taxon>Endopterygota</taxon>
        <taxon>Hymenoptera</taxon>
        <taxon>Apocrita</taxon>
        <taxon>Aculeata</taxon>
        <taxon>Formicoidea</taxon>
        <taxon>Formicidae</taxon>
        <taxon>Myrmicinae</taxon>
        <taxon>Cardiocondyla</taxon>
    </lineage>
</organism>
<gene>
    <name evidence="1" type="ORF">PUN28_002049</name>
</gene>
<dbReference type="EMBL" id="JADYXP020000002">
    <property type="protein sequence ID" value="KAL0130189.1"/>
    <property type="molecule type" value="Genomic_DNA"/>
</dbReference>
<protein>
    <submittedName>
        <fullName evidence="1">Uncharacterized protein</fullName>
    </submittedName>
</protein>
<keyword evidence="2" id="KW-1185">Reference proteome</keyword>
<dbReference type="Proteomes" id="UP001430953">
    <property type="component" value="Unassembled WGS sequence"/>
</dbReference>
<sequence>MEHSFLKSEQIHKVHFVQDSRWNAANLVSKIENYILTVNLWHFGSRCLLKIRIISIKSRPGTSSGIIVVKNVILGENRRSVSIDKRIRIMRIPFGPRFEVQMSNDWIVARKMLIFQQISREKYKWLYSFYAIHRSAQYLGQSNLPDLLQLTGSKAAFAVRIFVPESIAAADNSVDILLCNLKKTTCRDVRAGCSLTRPSPARKQVVDRDPRLHKSVSRFKSDGLRDTSSWTLRRIPSWTFFQIFFRSIIDYRIIVCLHGVVLFMKKVYVLRDIAFHVAQWFRSINFDTRLIQRSGQGSLSKFILRLLLVTSARMKQVGVSKKETSHSDARSNILRGGGGDLGKASCATGATPRVRITLLKHKSSSLS</sequence>
<reference evidence="1 2" key="1">
    <citation type="submission" date="2023-03" db="EMBL/GenBank/DDBJ databases">
        <title>High recombination rates correlate with genetic variation in Cardiocondyla obscurior ants.</title>
        <authorList>
            <person name="Errbii M."/>
        </authorList>
    </citation>
    <scope>NUCLEOTIDE SEQUENCE [LARGE SCALE GENOMIC DNA]</scope>
    <source>
        <strain evidence="1">Alpha-2009</strain>
        <tissue evidence="1">Whole body</tissue>
    </source>
</reference>
<accession>A0AAW2GSB9</accession>
<comment type="caution">
    <text evidence="1">The sequence shown here is derived from an EMBL/GenBank/DDBJ whole genome shotgun (WGS) entry which is preliminary data.</text>
</comment>
<dbReference type="AlphaFoldDB" id="A0AAW2GSB9"/>
<evidence type="ECO:0000313" key="2">
    <source>
        <dbReference type="Proteomes" id="UP001430953"/>
    </source>
</evidence>
<proteinExistence type="predicted"/>
<evidence type="ECO:0000313" key="1">
    <source>
        <dbReference type="EMBL" id="KAL0130189.1"/>
    </source>
</evidence>
<name>A0AAW2GSB9_9HYME</name>